<dbReference type="EMBL" id="JAMRDG010000002">
    <property type="protein sequence ID" value="KAJ3685121.1"/>
    <property type="molecule type" value="Genomic_DNA"/>
</dbReference>
<evidence type="ECO:0000313" key="4">
    <source>
        <dbReference type="EMBL" id="KAJ3685121.1"/>
    </source>
</evidence>
<keyword evidence="2" id="KW-0808">Transferase</keyword>
<sequence>MMEVLESSFVVPSEQTPTKRMRLSNIDQVAPHKHTGFVYFYEGSQAKDFFSIESLKASLSKTLVLLYPLAGRFVDGPDGRKEIICNAEGCLFVVAQLDLTSDSITFAPSPDLRKLFVPCADFEGSLSLVAMVQVKPQVISLI</sequence>
<dbReference type="InterPro" id="IPR023213">
    <property type="entry name" value="CAT-like_dom_sf"/>
</dbReference>
<dbReference type="Pfam" id="PF02458">
    <property type="entry name" value="Transferase"/>
    <property type="match status" value="1"/>
</dbReference>
<dbReference type="Gene3D" id="3.30.559.10">
    <property type="entry name" value="Chloramphenicol acetyltransferase-like domain"/>
    <property type="match status" value="1"/>
</dbReference>
<comment type="similarity">
    <text evidence="1">Belongs to the plant acyltransferase family.</text>
</comment>
<dbReference type="AlphaFoldDB" id="A0AAD5WAG6"/>
<accession>A0AAD5WAG6</accession>
<keyword evidence="3" id="KW-0012">Acyltransferase</keyword>
<dbReference type="PANTHER" id="PTHR31642:SF16">
    <property type="entry name" value="OS08G0543400 PROTEIN"/>
    <property type="match status" value="1"/>
</dbReference>
<evidence type="ECO:0000313" key="5">
    <source>
        <dbReference type="Proteomes" id="UP001210211"/>
    </source>
</evidence>
<dbReference type="GO" id="GO:0016747">
    <property type="term" value="F:acyltransferase activity, transferring groups other than amino-acyl groups"/>
    <property type="evidence" value="ECO:0007669"/>
    <property type="project" value="TreeGrafter"/>
</dbReference>
<dbReference type="PANTHER" id="PTHR31642">
    <property type="entry name" value="TRICHOTHECENE 3-O-ACETYLTRANSFERASE"/>
    <property type="match status" value="1"/>
</dbReference>
<gene>
    <name evidence="4" type="ORF">LUZ61_014285</name>
</gene>
<dbReference type="InterPro" id="IPR050317">
    <property type="entry name" value="Plant_Fungal_Acyltransferase"/>
</dbReference>
<evidence type="ECO:0000256" key="1">
    <source>
        <dbReference type="ARBA" id="ARBA00009861"/>
    </source>
</evidence>
<comment type="caution">
    <text evidence="4">The sequence shown here is derived from an EMBL/GenBank/DDBJ whole genome shotgun (WGS) entry which is preliminary data.</text>
</comment>
<proteinExistence type="inferred from homology"/>
<protein>
    <submittedName>
        <fullName evidence="4">Uncharacterized protein</fullName>
    </submittedName>
</protein>
<organism evidence="4 5">
    <name type="scientific">Rhynchospora tenuis</name>
    <dbReference type="NCBI Taxonomy" id="198213"/>
    <lineage>
        <taxon>Eukaryota</taxon>
        <taxon>Viridiplantae</taxon>
        <taxon>Streptophyta</taxon>
        <taxon>Embryophyta</taxon>
        <taxon>Tracheophyta</taxon>
        <taxon>Spermatophyta</taxon>
        <taxon>Magnoliopsida</taxon>
        <taxon>Liliopsida</taxon>
        <taxon>Poales</taxon>
        <taxon>Cyperaceae</taxon>
        <taxon>Cyperoideae</taxon>
        <taxon>Rhynchosporeae</taxon>
        <taxon>Rhynchospora</taxon>
    </lineage>
</organism>
<evidence type="ECO:0000256" key="2">
    <source>
        <dbReference type="ARBA" id="ARBA00022679"/>
    </source>
</evidence>
<reference evidence="4 5" key="1">
    <citation type="journal article" date="2022" name="Cell">
        <title>Repeat-based holocentromeres influence genome architecture and karyotype evolution.</title>
        <authorList>
            <person name="Hofstatter P.G."/>
            <person name="Thangavel G."/>
            <person name="Lux T."/>
            <person name="Neumann P."/>
            <person name="Vondrak T."/>
            <person name="Novak P."/>
            <person name="Zhang M."/>
            <person name="Costa L."/>
            <person name="Castellani M."/>
            <person name="Scott A."/>
            <person name="Toegelov H."/>
            <person name="Fuchs J."/>
            <person name="Mata-Sucre Y."/>
            <person name="Dias Y."/>
            <person name="Vanzela A.L.L."/>
            <person name="Huettel B."/>
            <person name="Almeida C.C.S."/>
            <person name="Simkova H."/>
            <person name="Souza G."/>
            <person name="Pedrosa-Harand A."/>
            <person name="Macas J."/>
            <person name="Mayer K.F.X."/>
            <person name="Houben A."/>
            <person name="Marques A."/>
        </authorList>
    </citation>
    <scope>NUCLEOTIDE SEQUENCE [LARGE SCALE GENOMIC DNA]</scope>
    <source>
        <strain evidence="4">RhyTen1mFocal</strain>
    </source>
</reference>
<dbReference type="Proteomes" id="UP001210211">
    <property type="component" value="Unassembled WGS sequence"/>
</dbReference>
<keyword evidence="5" id="KW-1185">Reference proteome</keyword>
<evidence type="ECO:0000256" key="3">
    <source>
        <dbReference type="ARBA" id="ARBA00023315"/>
    </source>
</evidence>
<name>A0AAD5WAG6_9POAL</name>